<keyword evidence="4" id="KW-1185">Reference proteome</keyword>
<proteinExistence type="predicted"/>
<dbReference type="RefSeq" id="XP_025472004.1">
    <property type="nucleotide sequence ID" value="XM_025606228.1"/>
</dbReference>
<dbReference type="GeneID" id="37108371"/>
<feature type="transmembrane region" description="Helical" evidence="2">
    <location>
        <begin position="94"/>
        <end position="118"/>
    </location>
</feature>
<evidence type="ECO:0000256" key="1">
    <source>
        <dbReference type="SAM" id="MobiDB-lite"/>
    </source>
</evidence>
<keyword evidence="2" id="KW-1133">Transmembrane helix</keyword>
<sequence>MSAKETAPARSSQRSEHSGSQEMKRKSSSSSSSRHTQQSGPKFFLKYMAEAQSDTNGPLLKINGAKASANVYNRERRSSSSHHSSSHRCNCCSLIGSWIFVLLVFLCLMITVFLFLFFPPYLFMYFPPDTFPLLVPSLYASAIIAYGLGHLWVLLSC</sequence>
<comment type="caution">
    <text evidence="3">The sequence shown here is derived from an EMBL/GenBank/DDBJ whole genome shotgun (WGS) entry which is preliminary data.</text>
</comment>
<dbReference type="STRING" id="1450535.A0A317X9G4"/>
<name>A0A317X9G4_9EURO</name>
<evidence type="ECO:0000256" key="2">
    <source>
        <dbReference type="SAM" id="Phobius"/>
    </source>
</evidence>
<dbReference type="OrthoDB" id="4227594at2759"/>
<keyword evidence="2" id="KW-0812">Transmembrane</keyword>
<accession>A0A317X9G4</accession>
<keyword evidence="2" id="KW-0472">Membrane</keyword>
<organism evidence="3 4">
    <name type="scientific">Aspergillus sclerotioniger CBS 115572</name>
    <dbReference type="NCBI Taxonomy" id="1450535"/>
    <lineage>
        <taxon>Eukaryota</taxon>
        <taxon>Fungi</taxon>
        <taxon>Dikarya</taxon>
        <taxon>Ascomycota</taxon>
        <taxon>Pezizomycotina</taxon>
        <taxon>Eurotiomycetes</taxon>
        <taxon>Eurotiomycetidae</taxon>
        <taxon>Eurotiales</taxon>
        <taxon>Aspergillaceae</taxon>
        <taxon>Aspergillus</taxon>
        <taxon>Aspergillus subgen. Circumdati</taxon>
    </lineage>
</organism>
<dbReference type="EMBL" id="MSFK01000003">
    <property type="protein sequence ID" value="PWY95243.1"/>
    <property type="molecule type" value="Genomic_DNA"/>
</dbReference>
<feature type="compositionally biased region" description="Basic and acidic residues" evidence="1">
    <location>
        <begin position="13"/>
        <end position="25"/>
    </location>
</feature>
<protein>
    <submittedName>
        <fullName evidence="3">Uncharacterized protein</fullName>
    </submittedName>
</protein>
<feature type="transmembrane region" description="Helical" evidence="2">
    <location>
        <begin position="138"/>
        <end position="155"/>
    </location>
</feature>
<reference evidence="3 4" key="1">
    <citation type="submission" date="2016-12" db="EMBL/GenBank/DDBJ databases">
        <title>The genomes of Aspergillus section Nigri reveals drivers in fungal speciation.</title>
        <authorList>
            <consortium name="DOE Joint Genome Institute"/>
            <person name="Vesth T.C."/>
            <person name="Nybo J."/>
            <person name="Theobald S."/>
            <person name="Brandl J."/>
            <person name="Frisvad J.C."/>
            <person name="Nielsen K.F."/>
            <person name="Lyhne E.K."/>
            <person name="Kogle M.E."/>
            <person name="Kuo A."/>
            <person name="Riley R."/>
            <person name="Clum A."/>
            <person name="Nolan M."/>
            <person name="Lipzen A."/>
            <person name="Salamov A."/>
            <person name="Henrissat B."/>
            <person name="Wiebenga A."/>
            <person name="De Vries R.P."/>
            <person name="Grigoriev I.V."/>
            <person name="Mortensen U.H."/>
            <person name="Andersen M.R."/>
            <person name="Baker S.E."/>
        </authorList>
    </citation>
    <scope>NUCLEOTIDE SEQUENCE [LARGE SCALE GENOMIC DNA]</scope>
    <source>
        <strain evidence="3 4">CBS 115572</strain>
    </source>
</reference>
<evidence type="ECO:0000313" key="4">
    <source>
        <dbReference type="Proteomes" id="UP000246702"/>
    </source>
</evidence>
<dbReference type="AlphaFoldDB" id="A0A317X9G4"/>
<evidence type="ECO:0000313" key="3">
    <source>
        <dbReference type="EMBL" id="PWY95243.1"/>
    </source>
</evidence>
<gene>
    <name evidence="3" type="ORF">BO94DRAFT_222507</name>
</gene>
<dbReference type="Proteomes" id="UP000246702">
    <property type="component" value="Unassembled WGS sequence"/>
</dbReference>
<feature type="region of interest" description="Disordered" evidence="1">
    <location>
        <begin position="1"/>
        <end position="39"/>
    </location>
</feature>